<feature type="domain" description="SGNH hydrolase-type esterase" evidence="1">
    <location>
        <begin position="15"/>
        <end position="196"/>
    </location>
</feature>
<accession>A0A2S3UYX8</accession>
<dbReference type="InterPro" id="IPR051532">
    <property type="entry name" value="Ester_Hydrolysis_Enzymes"/>
</dbReference>
<dbReference type="CDD" id="cd01839">
    <property type="entry name" value="SGNH_arylesterase_like"/>
    <property type="match status" value="1"/>
</dbReference>
<gene>
    <name evidence="2" type="ORF">CLV41_102215</name>
</gene>
<name>A0A2S3UYX8_9HYPH</name>
<keyword evidence="3" id="KW-1185">Reference proteome</keyword>
<dbReference type="PANTHER" id="PTHR30383:SF29">
    <property type="entry name" value="SGNH HYDROLASE-TYPE ESTERASE DOMAIN-CONTAINING PROTEIN"/>
    <property type="match status" value="1"/>
</dbReference>
<reference evidence="2 3" key="1">
    <citation type="submission" date="2018-01" db="EMBL/GenBank/DDBJ databases">
        <title>Genomic Encyclopedia of Archaeal and Bacterial Type Strains, Phase II (KMG-II): from individual species to whole genera.</title>
        <authorList>
            <person name="Goeker M."/>
        </authorList>
    </citation>
    <scope>NUCLEOTIDE SEQUENCE [LARGE SCALE GENOMIC DNA]</scope>
    <source>
        <strain evidence="2 3">DSM 17023</strain>
    </source>
</reference>
<dbReference type="AlphaFoldDB" id="A0A2S3UYX8"/>
<dbReference type="PANTHER" id="PTHR30383">
    <property type="entry name" value="THIOESTERASE 1/PROTEASE 1/LYSOPHOSPHOLIPASE L1"/>
    <property type="match status" value="1"/>
</dbReference>
<evidence type="ECO:0000259" key="1">
    <source>
        <dbReference type="Pfam" id="PF13472"/>
    </source>
</evidence>
<dbReference type="Gene3D" id="3.40.50.1110">
    <property type="entry name" value="SGNH hydrolase"/>
    <property type="match status" value="1"/>
</dbReference>
<dbReference type="EMBL" id="PPCN01000002">
    <property type="protein sequence ID" value="POF32810.1"/>
    <property type="molecule type" value="Genomic_DNA"/>
</dbReference>
<dbReference type="SUPFAM" id="SSF52266">
    <property type="entry name" value="SGNH hydrolase"/>
    <property type="match status" value="1"/>
</dbReference>
<dbReference type="Pfam" id="PF13472">
    <property type="entry name" value="Lipase_GDSL_2"/>
    <property type="match status" value="1"/>
</dbReference>
<evidence type="ECO:0000313" key="2">
    <source>
        <dbReference type="EMBL" id="POF32810.1"/>
    </source>
</evidence>
<dbReference type="InterPro" id="IPR036514">
    <property type="entry name" value="SGNH_hydro_sf"/>
</dbReference>
<dbReference type="GO" id="GO:0016788">
    <property type="term" value="F:hydrolase activity, acting on ester bonds"/>
    <property type="evidence" value="ECO:0007669"/>
    <property type="project" value="UniProtKB-ARBA"/>
</dbReference>
<evidence type="ECO:0000313" key="3">
    <source>
        <dbReference type="Proteomes" id="UP000236959"/>
    </source>
</evidence>
<dbReference type="InterPro" id="IPR013830">
    <property type="entry name" value="SGNH_hydro"/>
</dbReference>
<comment type="caution">
    <text evidence="2">The sequence shown here is derived from an EMBL/GenBank/DDBJ whole genome shotgun (WGS) entry which is preliminary data.</text>
</comment>
<sequence>MKMSRTAKNPVCVVCFGDSLTWGFNPADKSRYGHEIRWTRRMQRELGPGFYVLEEGVNGRTTVYDDPVMGDRNGLAHLGTVRRTHMPIDILIIMLGTNDLKMRFSANAETIAASMGRLLDFARRPTDDTEGRAPKVLLMSPPPLGPLAGTPLEAQFDDRSYKESHRLAGCYREKAAEYGAAFFDTGTVISASPIDAVHFDAEPQADLARAVAGEVLKLAEA</sequence>
<organism evidence="2 3">
    <name type="scientific">Roseibium marinum</name>
    <dbReference type="NCBI Taxonomy" id="281252"/>
    <lineage>
        <taxon>Bacteria</taxon>
        <taxon>Pseudomonadati</taxon>
        <taxon>Pseudomonadota</taxon>
        <taxon>Alphaproteobacteria</taxon>
        <taxon>Hyphomicrobiales</taxon>
        <taxon>Stappiaceae</taxon>
        <taxon>Roseibium</taxon>
    </lineage>
</organism>
<protein>
    <submittedName>
        <fullName evidence="2">Lysophospholipase L1-like esterase</fullName>
    </submittedName>
</protein>
<dbReference type="Proteomes" id="UP000236959">
    <property type="component" value="Unassembled WGS sequence"/>
</dbReference>
<proteinExistence type="predicted"/>
<dbReference type="RefSeq" id="WP_328590034.1">
    <property type="nucleotide sequence ID" value="NZ_PPCN01000002.1"/>
</dbReference>